<dbReference type="EMBL" id="CP054038">
    <property type="protein sequence ID" value="QKJ20929.1"/>
    <property type="molecule type" value="Genomic_DNA"/>
</dbReference>
<evidence type="ECO:0000256" key="1">
    <source>
        <dbReference type="SAM" id="SignalP"/>
    </source>
</evidence>
<dbReference type="InterPro" id="IPR001322">
    <property type="entry name" value="Lamin_tail_dom"/>
</dbReference>
<dbReference type="Gene3D" id="3.60.10.10">
    <property type="entry name" value="Endonuclease/exonuclease/phosphatase"/>
    <property type="match status" value="1"/>
</dbReference>
<feature type="domain" description="LTD" evidence="2">
    <location>
        <begin position="24"/>
        <end position="227"/>
    </location>
</feature>
<dbReference type="InterPro" id="IPR047971">
    <property type="entry name" value="ExeM-like"/>
</dbReference>
<keyword evidence="3" id="KW-0255">Endonuclease</keyword>
<dbReference type="Pfam" id="PF00932">
    <property type="entry name" value="LTD"/>
    <property type="match status" value="1"/>
</dbReference>
<evidence type="ECO:0000313" key="4">
    <source>
        <dbReference type="Proteomes" id="UP000502498"/>
    </source>
</evidence>
<dbReference type="AlphaFoldDB" id="A0A7D4UHJ1"/>
<feature type="chain" id="PRO_5028908331" evidence="1">
    <location>
        <begin position="29"/>
        <end position="1106"/>
    </location>
</feature>
<dbReference type="CDD" id="cd10283">
    <property type="entry name" value="MnuA_DNase1-like"/>
    <property type="match status" value="1"/>
</dbReference>
<dbReference type="Proteomes" id="UP000502498">
    <property type="component" value="Chromosome"/>
</dbReference>
<organism evidence="3 4">
    <name type="scientific">Microbacterium hominis</name>
    <dbReference type="NCBI Taxonomy" id="162426"/>
    <lineage>
        <taxon>Bacteria</taxon>
        <taxon>Bacillati</taxon>
        <taxon>Actinomycetota</taxon>
        <taxon>Actinomycetes</taxon>
        <taxon>Micrococcales</taxon>
        <taxon>Microbacteriaceae</taxon>
        <taxon>Microbacterium</taxon>
    </lineage>
</organism>
<evidence type="ECO:0000259" key="2">
    <source>
        <dbReference type="PROSITE" id="PS51841"/>
    </source>
</evidence>
<dbReference type="PROSITE" id="PS51841">
    <property type="entry name" value="LTD"/>
    <property type="match status" value="1"/>
</dbReference>
<keyword evidence="1" id="KW-0732">Signal</keyword>
<dbReference type="PANTHER" id="PTHR42834:SF1">
    <property type="entry name" value="ENDONUCLEASE_EXONUCLEASE_PHOSPHATASE FAMILY PROTEIN (AFU_ORTHOLOGUE AFUA_3G09210)"/>
    <property type="match status" value="1"/>
</dbReference>
<dbReference type="InterPro" id="IPR036691">
    <property type="entry name" value="Endo/exonu/phosph_ase_sf"/>
</dbReference>
<proteinExistence type="predicted"/>
<dbReference type="PANTHER" id="PTHR42834">
    <property type="entry name" value="ENDONUCLEASE/EXONUCLEASE/PHOSPHATASE FAMILY PROTEIN (AFU_ORTHOLOGUE AFUA_3G09210)"/>
    <property type="match status" value="1"/>
</dbReference>
<accession>A0A7D4UHJ1</accession>
<keyword evidence="3" id="KW-0378">Hydrolase</keyword>
<name>A0A7D4UHJ1_9MICO</name>
<feature type="signal peptide" evidence="1">
    <location>
        <begin position="1"/>
        <end position="28"/>
    </location>
</feature>
<protein>
    <submittedName>
        <fullName evidence="3">ExeM/NucH family extracellular endonuclease</fullName>
    </submittedName>
</protein>
<evidence type="ECO:0000313" key="3">
    <source>
        <dbReference type="EMBL" id="QKJ20929.1"/>
    </source>
</evidence>
<gene>
    <name evidence="3" type="ORF">HQM25_17230</name>
</gene>
<dbReference type="SUPFAM" id="SSF56219">
    <property type="entry name" value="DNase I-like"/>
    <property type="match status" value="1"/>
</dbReference>
<dbReference type="RefSeq" id="WP_172991352.1">
    <property type="nucleotide sequence ID" value="NZ_CP054038.1"/>
</dbReference>
<dbReference type="CDD" id="cd04486">
    <property type="entry name" value="YhcR_OBF_like"/>
    <property type="match status" value="1"/>
</dbReference>
<dbReference type="GO" id="GO:0004519">
    <property type="term" value="F:endonuclease activity"/>
    <property type="evidence" value="ECO:0007669"/>
    <property type="project" value="UniProtKB-KW"/>
</dbReference>
<sequence length="1106" mass="113969">MRRSIRPAAAVVVASLGLVGLVAPVASAAEPTELFISEYVEGSSNNKAIEIYNPTTAPIDLAAGGYALQQYFNGSTTAGLTIALTGTVAPGDVYVFAHSSAVFGANPEIPDPNGVVDQTAGGGFFNGDDAVALAKAGALVDVIGQIGFDPGTAWVSNGVSTLNSTLRRNADICVGDPNGADVFVPSAEWTGFPTDNFDGLGAHTAVCGDNPPTVVINEFVANHVGTDTNEYIELLVTSGATDLSGYSVLSIEGDATATNSPTGVVDAAFTFGAPDAEGRSWTGFRNNALENGTMTLLLVTGTAPTAGTDLDVDNDGVLDDGFSFEIVDAVAISDNGAGDLTYGIPVLDPAFAGGAFAPGGASRFPDGTDTDTSADWVVNDFDLAGIPMFTGTLVDGEAVNTPGTANALTLPPDPEPEEQADCDIAPVTIGSVQGSGAASPVQGQTVRVEGVVTGDFQVGGFQGYYVQDAGDGDPATSDGIFVFAPGGAEVATGDEVHVLGEVSEFNGLTEITAADVAICASGVALPEPVALELPVDPAAYEPLEGMRVTLPQSLSILEYFDFDRFGTIEVGLGRQMTPTAVVEPGSAEYTALLEKNLAERITIDDGRSSQNPDPAIHPNGDEFTLSNTFRGGDQVKNVTGVLDWRFSTWAVQPTQGAEFTVVNPRPEVPEVGGDVTVASFNVLNYFTTIDPTPTNSNDDDYTRGADTAEELARQQAKIVAALAAIDADVYGLIEIENSGVVGFEDSTAAPDTAVATLTEALNAAVGAGTYEYLATGPVGTDAITTAMVYKPAAVQPVGAFATLTQADDPRWLDDKNRPALAQTFADVETGETVTVVVNHLKSKGSACTDVQDPDAGDGQGNCNGVRTRAALAMADWLAGDPTGQGAGRELIIGDLNSYDKEDPIDALVAAGYTDLVARFGGENAYSYVFDGMLGYLDYALAGTALAGDVTGTAVWHINADEADILDYDMSFKQPAQDALFAADPYRSSDHDPVVVGLDMTPDTTAPEISATATPSSIFPPNNKWTDVTVSIEATDDSGEVTVTLTGAEAAGSHKAAIQTIDDTTFRVVAAIGAIYTITYEAMDAAGNTATAQVVVTVGPARGPSLF</sequence>
<dbReference type="NCBIfam" id="NF033681">
    <property type="entry name" value="ExeM_NucH_DNase"/>
    <property type="match status" value="1"/>
</dbReference>
<reference evidence="3 4" key="1">
    <citation type="submission" date="2020-05" db="EMBL/GenBank/DDBJ databases">
        <title>Strain PA2F3 complete genome.</title>
        <authorList>
            <person name="Kim Y.-S."/>
            <person name="Kim S.-J."/>
            <person name="Jung H.-k."/>
            <person name="Kim S.-E."/>
            <person name="Kim K.-H."/>
        </authorList>
    </citation>
    <scope>NUCLEOTIDE SEQUENCE [LARGE SCALE GENOMIC DNA]</scope>
    <source>
        <strain evidence="3 4">PA2F3</strain>
    </source>
</reference>
<keyword evidence="3" id="KW-0540">Nuclease</keyword>